<dbReference type="Proteomes" id="UP000030671">
    <property type="component" value="Unassembled WGS sequence"/>
</dbReference>
<dbReference type="CDD" id="cd06558">
    <property type="entry name" value="crotonase-like"/>
    <property type="match status" value="1"/>
</dbReference>
<keyword evidence="2" id="KW-1185">Reference proteome</keyword>
<accession>W4KBZ5</accession>
<gene>
    <name evidence="1" type="ORF">HETIRDRAFT_315489</name>
</gene>
<dbReference type="AlphaFoldDB" id="W4KBZ5"/>
<dbReference type="EMBL" id="KI925457">
    <property type="protein sequence ID" value="ETW82850.1"/>
    <property type="molecule type" value="Genomic_DNA"/>
</dbReference>
<dbReference type="InterPro" id="IPR029045">
    <property type="entry name" value="ClpP/crotonase-like_dom_sf"/>
</dbReference>
<protein>
    <recommendedName>
        <fullName evidence="3">Enoyl-CoA hydratase/isomerase</fullName>
    </recommendedName>
</protein>
<dbReference type="InterPro" id="IPR001753">
    <property type="entry name" value="Enoyl-CoA_hydra/iso"/>
</dbReference>
<dbReference type="HOGENOM" id="CLU_009834_3_1_1"/>
<dbReference type="RefSeq" id="XP_009545162.1">
    <property type="nucleotide sequence ID" value="XM_009546867.1"/>
</dbReference>
<dbReference type="GO" id="GO:0005777">
    <property type="term" value="C:peroxisome"/>
    <property type="evidence" value="ECO:0007669"/>
    <property type="project" value="TreeGrafter"/>
</dbReference>
<dbReference type="eggNOG" id="ENOG502S1DU">
    <property type="taxonomic scope" value="Eukaryota"/>
</dbReference>
<dbReference type="InParanoid" id="W4KBZ5"/>
<dbReference type="GO" id="GO:0006635">
    <property type="term" value="P:fatty acid beta-oxidation"/>
    <property type="evidence" value="ECO:0007669"/>
    <property type="project" value="TreeGrafter"/>
</dbReference>
<dbReference type="GO" id="GO:0004165">
    <property type="term" value="F:delta(3)-delta(2)-enoyl-CoA isomerase activity"/>
    <property type="evidence" value="ECO:0007669"/>
    <property type="project" value="TreeGrafter"/>
</dbReference>
<dbReference type="Pfam" id="PF00378">
    <property type="entry name" value="ECH_1"/>
    <property type="match status" value="1"/>
</dbReference>
<dbReference type="OrthoDB" id="1696280at2759"/>
<proteinExistence type="predicted"/>
<organism evidence="1 2">
    <name type="scientific">Heterobasidion irregulare (strain TC 32-1)</name>
    <dbReference type="NCBI Taxonomy" id="747525"/>
    <lineage>
        <taxon>Eukaryota</taxon>
        <taxon>Fungi</taxon>
        <taxon>Dikarya</taxon>
        <taxon>Basidiomycota</taxon>
        <taxon>Agaricomycotina</taxon>
        <taxon>Agaricomycetes</taxon>
        <taxon>Russulales</taxon>
        <taxon>Bondarzewiaceae</taxon>
        <taxon>Heterobasidion</taxon>
        <taxon>Heterobasidion annosum species complex</taxon>
    </lineage>
</organism>
<dbReference type="PANTHER" id="PTHR11941:SF75">
    <property type="entry name" value="ENOYL-COA HYDRATASE_ISOMERASE FAMILY PROTEIN"/>
    <property type="match status" value="1"/>
</dbReference>
<dbReference type="SUPFAM" id="SSF52096">
    <property type="entry name" value="ClpP/crotonase"/>
    <property type="match status" value="1"/>
</dbReference>
<name>W4KBZ5_HETIT</name>
<evidence type="ECO:0000313" key="2">
    <source>
        <dbReference type="Proteomes" id="UP000030671"/>
    </source>
</evidence>
<sequence>MSTAQPIRLPAGAPTPLLTLTRPKHTVWQIELHNGADSRLTRDLVEGALKPALNIVEREWRAGWRAAVASKAKDEGAGALVIVGNRAQDKFFCNGFDYQSVISDPNWFAVTFDPLLVRLLTFPIPTVVAINGHCFAAGFIFSLACDYRVMTDGSKRNSWVCMNEVHFGAPWPTSFAYLLRGKVTRSTIRRKLALEGHRFTPKEALDAEIVDELVGGKTEDVLARALALAESKAPLAQQGVWGLIKTEVYRDVVEGGERDVRTVTLAMHDAAAKARL</sequence>
<dbReference type="PANTHER" id="PTHR11941">
    <property type="entry name" value="ENOYL-COA HYDRATASE-RELATED"/>
    <property type="match status" value="1"/>
</dbReference>
<evidence type="ECO:0000313" key="1">
    <source>
        <dbReference type="EMBL" id="ETW82850.1"/>
    </source>
</evidence>
<reference evidence="1 2" key="1">
    <citation type="journal article" date="2012" name="New Phytol.">
        <title>Insight into trade-off between wood decay and parasitism from the genome of a fungal forest pathogen.</title>
        <authorList>
            <person name="Olson A."/>
            <person name="Aerts A."/>
            <person name="Asiegbu F."/>
            <person name="Belbahri L."/>
            <person name="Bouzid O."/>
            <person name="Broberg A."/>
            <person name="Canback B."/>
            <person name="Coutinho P.M."/>
            <person name="Cullen D."/>
            <person name="Dalman K."/>
            <person name="Deflorio G."/>
            <person name="van Diepen L.T."/>
            <person name="Dunand C."/>
            <person name="Duplessis S."/>
            <person name="Durling M."/>
            <person name="Gonthier P."/>
            <person name="Grimwood J."/>
            <person name="Fossdal C.G."/>
            <person name="Hansson D."/>
            <person name="Henrissat B."/>
            <person name="Hietala A."/>
            <person name="Himmelstrand K."/>
            <person name="Hoffmeister D."/>
            <person name="Hogberg N."/>
            <person name="James T.Y."/>
            <person name="Karlsson M."/>
            <person name="Kohler A."/>
            <person name="Kues U."/>
            <person name="Lee Y.H."/>
            <person name="Lin Y.C."/>
            <person name="Lind M."/>
            <person name="Lindquist E."/>
            <person name="Lombard V."/>
            <person name="Lucas S."/>
            <person name="Lunden K."/>
            <person name="Morin E."/>
            <person name="Murat C."/>
            <person name="Park J."/>
            <person name="Raffaello T."/>
            <person name="Rouze P."/>
            <person name="Salamov A."/>
            <person name="Schmutz J."/>
            <person name="Solheim H."/>
            <person name="Stahlberg J."/>
            <person name="Velez H."/>
            <person name="de Vries R.P."/>
            <person name="Wiebenga A."/>
            <person name="Woodward S."/>
            <person name="Yakovlev I."/>
            <person name="Garbelotto M."/>
            <person name="Martin F."/>
            <person name="Grigoriev I.V."/>
            <person name="Stenlid J."/>
        </authorList>
    </citation>
    <scope>NUCLEOTIDE SEQUENCE [LARGE SCALE GENOMIC DNA]</scope>
    <source>
        <strain evidence="1 2">TC 32-1</strain>
    </source>
</reference>
<dbReference type="GeneID" id="20670228"/>
<dbReference type="KEGG" id="hir:HETIRDRAFT_315489"/>
<evidence type="ECO:0008006" key="3">
    <source>
        <dbReference type="Google" id="ProtNLM"/>
    </source>
</evidence>
<dbReference type="Gene3D" id="3.90.226.10">
    <property type="entry name" value="2-enoyl-CoA Hydratase, Chain A, domain 1"/>
    <property type="match status" value="1"/>
</dbReference>